<evidence type="ECO:0000256" key="1">
    <source>
        <dbReference type="SAM" id="Phobius"/>
    </source>
</evidence>
<keyword evidence="1" id="KW-0812">Transmembrane</keyword>
<feature type="transmembrane region" description="Helical" evidence="1">
    <location>
        <begin position="68"/>
        <end position="91"/>
    </location>
</feature>
<evidence type="ECO:0008006" key="4">
    <source>
        <dbReference type="Google" id="ProtNLM"/>
    </source>
</evidence>
<comment type="caution">
    <text evidence="2">The sequence shown here is derived from an EMBL/GenBank/DDBJ whole genome shotgun (WGS) entry which is preliminary data.</text>
</comment>
<keyword evidence="3" id="KW-1185">Reference proteome</keyword>
<evidence type="ECO:0000313" key="3">
    <source>
        <dbReference type="Proteomes" id="UP001620339"/>
    </source>
</evidence>
<keyword evidence="1" id="KW-1133">Transmembrane helix</keyword>
<name>A0ABW8JBX2_9GAMM</name>
<feature type="transmembrane region" description="Helical" evidence="1">
    <location>
        <begin position="103"/>
        <end position="125"/>
    </location>
</feature>
<keyword evidence="1" id="KW-0472">Membrane</keyword>
<sequence length="173" mass="18753">MSIPSRLPVATVTRTATLLIGGAVFVGTLDLVYACGYWRLLHGVPPARIIQVIASGVLGRHSFDEGGISVLLGLVLQYAISFVMVWAYYMVSGWMPALIRRGIWIYGVLYGLWLYVAMNDIVVPLSPAMKGSTVPSWVVGSILESALLIGPLIAWIARRARVGSPGREMQQPA</sequence>
<accession>A0ABW8JBX2</accession>
<dbReference type="RefSeq" id="WP_404615236.1">
    <property type="nucleotide sequence ID" value="NZ_JADIKK010000008.1"/>
</dbReference>
<organism evidence="2 3">
    <name type="scientific">Rhodanobacter hydrolyticus</name>
    <dbReference type="NCBI Taxonomy" id="2250595"/>
    <lineage>
        <taxon>Bacteria</taxon>
        <taxon>Pseudomonadati</taxon>
        <taxon>Pseudomonadota</taxon>
        <taxon>Gammaproteobacteria</taxon>
        <taxon>Lysobacterales</taxon>
        <taxon>Rhodanobacteraceae</taxon>
        <taxon>Rhodanobacter</taxon>
    </lineage>
</organism>
<dbReference type="EMBL" id="JADIKK010000008">
    <property type="protein sequence ID" value="MFK2878519.1"/>
    <property type="molecule type" value="Genomic_DNA"/>
</dbReference>
<evidence type="ECO:0000313" key="2">
    <source>
        <dbReference type="EMBL" id="MFK2878519.1"/>
    </source>
</evidence>
<feature type="transmembrane region" description="Helical" evidence="1">
    <location>
        <begin position="12"/>
        <end position="34"/>
    </location>
</feature>
<protein>
    <recommendedName>
        <fullName evidence="4">DUF1440 domain-containing protein</fullName>
    </recommendedName>
</protein>
<reference evidence="2 3" key="1">
    <citation type="submission" date="2020-10" db="EMBL/GenBank/DDBJ databases">
        <title>Phylogeny of dyella-like bacteria.</title>
        <authorList>
            <person name="Fu J."/>
        </authorList>
    </citation>
    <scope>NUCLEOTIDE SEQUENCE [LARGE SCALE GENOMIC DNA]</scope>
    <source>
        <strain evidence="2 3">KACC 19113</strain>
    </source>
</reference>
<proteinExistence type="predicted"/>
<dbReference type="Proteomes" id="UP001620339">
    <property type="component" value="Unassembled WGS sequence"/>
</dbReference>
<gene>
    <name evidence="2" type="ORF">ISP25_15695</name>
</gene>
<feature type="transmembrane region" description="Helical" evidence="1">
    <location>
        <begin position="137"/>
        <end position="157"/>
    </location>
</feature>